<proteinExistence type="predicted"/>
<dbReference type="Gene3D" id="3.30.450.40">
    <property type="match status" value="1"/>
</dbReference>
<protein>
    <submittedName>
        <fullName evidence="6">DNA-binding transcriptional regulator, IclR family</fullName>
    </submittedName>
</protein>
<dbReference type="PROSITE" id="PS51078">
    <property type="entry name" value="ICLR_ED"/>
    <property type="match status" value="1"/>
</dbReference>
<dbReference type="PANTHER" id="PTHR30136">
    <property type="entry name" value="HELIX-TURN-HELIX TRANSCRIPTIONAL REGULATOR, ICLR FAMILY"/>
    <property type="match status" value="1"/>
</dbReference>
<dbReference type="InterPro" id="IPR036390">
    <property type="entry name" value="WH_DNA-bd_sf"/>
</dbReference>
<sequence length="253" mass="26330">MVNTAGRAGSPAVHRATRILGELAMHDEPLNVSELSRRVQVPKSSLSDICKVLVDGGMLSRGLDGGLRLGPGITRIARGLVGGSRLLEVFPRICAGARELDGRTVVLAVLRDLDAAYVAVRPGDRPLSLTLKPGMRLPAWSTGTGRALLSALPVDVVERMHSGPVPESPSGHRFRLKDLTAAVTLAQSRGYASSAELGEMSLTGTAALVEGLHGCIAAVGSIADGTRSDEPSPADDSVPIRALAARLATAIRD</sequence>
<evidence type="ECO:0000256" key="1">
    <source>
        <dbReference type="ARBA" id="ARBA00023015"/>
    </source>
</evidence>
<gene>
    <name evidence="6" type="ORF">SAMN04489712_12954</name>
</gene>
<keyword evidence="1" id="KW-0805">Transcription regulation</keyword>
<dbReference type="OrthoDB" id="3730822at2"/>
<organism evidence="6 7">
    <name type="scientific">Thermomonospora echinospora</name>
    <dbReference type="NCBI Taxonomy" id="1992"/>
    <lineage>
        <taxon>Bacteria</taxon>
        <taxon>Bacillati</taxon>
        <taxon>Actinomycetota</taxon>
        <taxon>Actinomycetes</taxon>
        <taxon>Streptosporangiales</taxon>
        <taxon>Thermomonosporaceae</taxon>
        <taxon>Thermomonospora</taxon>
    </lineage>
</organism>
<evidence type="ECO:0000259" key="4">
    <source>
        <dbReference type="PROSITE" id="PS51077"/>
    </source>
</evidence>
<dbReference type="InterPro" id="IPR014757">
    <property type="entry name" value="Tscrpt_reg_IclR_C"/>
</dbReference>
<dbReference type="InterPro" id="IPR050707">
    <property type="entry name" value="HTH_MetabolicPath_Reg"/>
</dbReference>
<evidence type="ECO:0000256" key="3">
    <source>
        <dbReference type="ARBA" id="ARBA00023163"/>
    </source>
</evidence>
<reference evidence="7" key="1">
    <citation type="submission" date="2016-10" db="EMBL/GenBank/DDBJ databases">
        <authorList>
            <person name="Varghese N."/>
            <person name="Submissions S."/>
        </authorList>
    </citation>
    <scope>NUCLEOTIDE SEQUENCE [LARGE SCALE GENOMIC DNA]</scope>
    <source>
        <strain evidence="7">DSM 43163</strain>
    </source>
</reference>
<dbReference type="Gene3D" id="1.10.10.10">
    <property type="entry name" value="Winged helix-like DNA-binding domain superfamily/Winged helix DNA-binding domain"/>
    <property type="match status" value="1"/>
</dbReference>
<feature type="domain" description="HTH iclR-type" evidence="4">
    <location>
        <begin position="10"/>
        <end position="71"/>
    </location>
</feature>
<keyword evidence="7" id="KW-1185">Reference proteome</keyword>
<dbReference type="Proteomes" id="UP000236723">
    <property type="component" value="Unassembled WGS sequence"/>
</dbReference>
<dbReference type="SMART" id="SM00346">
    <property type="entry name" value="HTH_ICLR"/>
    <property type="match status" value="1"/>
</dbReference>
<dbReference type="SUPFAM" id="SSF55781">
    <property type="entry name" value="GAF domain-like"/>
    <property type="match status" value="1"/>
</dbReference>
<keyword evidence="3" id="KW-0804">Transcription</keyword>
<evidence type="ECO:0000313" key="6">
    <source>
        <dbReference type="EMBL" id="SEG91542.1"/>
    </source>
</evidence>
<name>A0A1H6E1T9_9ACTN</name>
<evidence type="ECO:0000313" key="7">
    <source>
        <dbReference type="Proteomes" id="UP000236723"/>
    </source>
</evidence>
<dbReference type="InterPro" id="IPR000835">
    <property type="entry name" value="HTH_MarR-typ"/>
</dbReference>
<dbReference type="PROSITE" id="PS51077">
    <property type="entry name" value="HTH_ICLR"/>
    <property type="match status" value="1"/>
</dbReference>
<dbReference type="GO" id="GO:0045892">
    <property type="term" value="P:negative regulation of DNA-templated transcription"/>
    <property type="evidence" value="ECO:0007669"/>
    <property type="project" value="TreeGrafter"/>
</dbReference>
<dbReference type="PANTHER" id="PTHR30136:SF24">
    <property type="entry name" value="HTH-TYPE TRANSCRIPTIONAL REPRESSOR ALLR"/>
    <property type="match status" value="1"/>
</dbReference>
<dbReference type="SUPFAM" id="SSF46785">
    <property type="entry name" value="Winged helix' DNA-binding domain"/>
    <property type="match status" value="1"/>
</dbReference>
<keyword evidence="2 6" id="KW-0238">DNA-binding</keyword>
<evidence type="ECO:0000259" key="5">
    <source>
        <dbReference type="PROSITE" id="PS51078"/>
    </source>
</evidence>
<accession>A0A1H6E1T9</accession>
<dbReference type="Pfam" id="PF12802">
    <property type="entry name" value="MarR_2"/>
    <property type="match status" value="1"/>
</dbReference>
<dbReference type="RefSeq" id="WP_103944241.1">
    <property type="nucleotide sequence ID" value="NZ_FNVO01000029.1"/>
</dbReference>
<evidence type="ECO:0000256" key="2">
    <source>
        <dbReference type="ARBA" id="ARBA00023125"/>
    </source>
</evidence>
<dbReference type="AlphaFoldDB" id="A0A1H6E1T9"/>
<dbReference type="InterPro" id="IPR029016">
    <property type="entry name" value="GAF-like_dom_sf"/>
</dbReference>
<dbReference type="EMBL" id="FNVO01000029">
    <property type="protein sequence ID" value="SEG91542.1"/>
    <property type="molecule type" value="Genomic_DNA"/>
</dbReference>
<dbReference type="InterPro" id="IPR036388">
    <property type="entry name" value="WH-like_DNA-bd_sf"/>
</dbReference>
<dbReference type="InterPro" id="IPR005471">
    <property type="entry name" value="Tscrpt_reg_IclR_N"/>
</dbReference>
<feature type="domain" description="IclR-ED" evidence="5">
    <location>
        <begin position="72"/>
        <end position="253"/>
    </location>
</feature>
<dbReference type="GO" id="GO:0003677">
    <property type="term" value="F:DNA binding"/>
    <property type="evidence" value="ECO:0007669"/>
    <property type="project" value="UniProtKB-KW"/>
</dbReference>
<dbReference type="GO" id="GO:0003700">
    <property type="term" value="F:DNA-binding transcription factor activity"/>
    <property type="evidence" value="ECO:0007669"/>
    <property type="project" value="InterPro"/>
</dbReference>